<evidence type="ECO:0000313" key="7">
    <source>
        <dbReference type="EMBL" id="KAG6434602.1"/>
    </source>
</evidence>
<dbReference type="GO" id="GO:0005886">
    <property type="term" value="C:plasma membrane"/>
    <property type="evidence" value="ECO:0007669"/>
    <property type="project" value="UniProtKB-SubCell"/>
</dbReference>
<evidence type="ECO:0000256" key="3">
    <source>
        <dbReference type="ARBA" id="ARBA00023136"/>
    </source>
</evidence>
<dbReference type="PANTHER" id="PTHR47985:SF4">
    <property type="entry name" value="SERINE_THREONINE-PROTEIN KINASE PBL27"/>
    <property type="match status" value="1"/>
</dbReference>
<accession>A0A8X8YQ90</accession>
<feature type="region of interest" description="Disordered" evidence="5">
    <location>
        <begin position="164"/>
        <end position="201"/>
    </location>
</feature>
<dbReference type="Gene3D" id="3.30.200.20">
    <property type="entry name" value="Phosphorylase Kinase, domain 1"/>
    <property type="match status" value="1"/>
</dbReference>
<dbReference type="EMBL" id="PNBA02000002">
    <property type="protein sequence ID" value="KAG6434602.1"/>
    <property type="molecule type" value="Genomic_DNA"/>
</dbReference>
<reference evidence="7" key="2">
    <citation type="submission" date="2020-08" db="EMBL/GenBank/DDBJ databases">
        <title>Plant Genome Project.</title>
        <authorList>
            <person name="Zhang R.-G."/>
        </authorList>
    </citation>
    <scope>NUCLEOTIDE SEQUENCE</scope>
    <source>
        <strain evidence="7">Huo1</strain>
        <tissue evidence="7">Leaf</tissue>
    </source>
</reference>
<dbReference type="InterPro" id="IPR011009">
    <property type="entry name" value="Kinase-like_dom_sf"/>
</dbReference>
<evidence type="ECO:0000256" key="2">
    <source>
        <dbReference type="ARBA" id="ARBA00022527"/>
    </source>
</evidence>
<dbReference type="SUPFAM" id="SSF56112">
    <property type="entry name" value="Protein kinase-like (PK-like)"/>
    <property type="match status" value="1"/>
</dbReference>
<evidence type="ECO:0000256" key="1">
    <source>
        <dbReference type="ARBA" id="ARBA00004193"/>
    </source>
</evidence>
<evidence type="ECO:0000313" key="8">
    <source>
        <dbReference type="Proteomes" id="UP000298416"/>
    </source>
</evidence>
<keyword evidence="3" id="KW-0472">Membrane</keyword>
<keyword evidence="2" id="KW-0418">Kinase</keyword>
<dbReference type="GO" id="GO:0004674">
    <property type="term" value="F:protein serine/threonine kinase activity"/>
    <property type="evidence" value="ECO:0007669"/>
    <property type="project" value="UniProtKB-KW"/>
</dbReference>
<sequence length="201" mass="22261">MLGEGGFGPVYKGRLHKTGQLVAVKQLDRNGLQGNREFLVEVLMLSLLHHQNLVNLIGYCADGEQRLLVYEYMQLGSLEDHLLVTDIRLYNTSCDDKAEPIFMEPSRFSELADPMLRGDFPKKSFNQAVAISAMCLQEDATVRPLISDVVTALSCLPLQGDAGYSRPISPPSPRLSDATTSREREKAVAEAIAWGSKSRHK</sequence>
<dbReference type="GO" id="GO:0005524">
    <property type="term" value="F:ATP binding"/>
    <property type="evidence" value="ECO:0007669"/>
    <property type="project" value="InterPro"/>
</dbReference>
<dbReference type="PROSITE" id="PS50011">
    <property type="entry name" value="PROTEIN_KINASE_DOM"/>
    <property type="match status" value="1"/>
</dbReference>
<keyword evidence="2" id="KW-0808">Transferase</keyword>
<keyword evidence="8" id="KW-1185">Reference proteome</keyword>
<dbReference type="AlphaFoldDB" id="A0A8X8YQ90"/>
<name>A0A8X8YQ90_SALSN</name>
<organism evidence="7">
    <name type="scientific">Salvia splendens</name>
    <name type="common">Scarlet sage</name>
    <dbReference type="NCBI Taxonomy" id="180675"/>
    <lineage>
        <taxon>Eukaryota</taxon>
        <taxon>Viridiplantae</taxon>
        <taxon>Streptophyta</taxon>
        <taxon>Embryophyta</taxon>
        <taxon>Tracheophyta</taxon>
        <taxon>Spermatophyta</taxon>
        <taxon>Magnoliopsida</taxon>
        <taxon>eudicotyledons</taxon>
        <taxon>Gunneridae</taxon>
        <taxon>Pentapetalae</taxon>
        <taxon>asterids</taxon>
        <taxon>lamiids</taxon>
        <taxon>Lamiales</taxon>
        <taxon>Lamiaceae</taxon>
        <taxon>Nepetoideae</taxon>
        <taxon>Mentheae</taxon>
        <taxon>Salviinae</taxon>
        <taxon>Salvia</taxon>
        <taxon>Salvia subgen. Calosphace</taxon>
        <taxon>core Calosphace</taxon>
    </lineage>
</organism>
<dbReference type="Pfam" id="PF07714">
    <property type="entry name" value="PK_Tyr_Ser-Thr"/>
    <property type="match status" value="1"/>
</dbReference>
<evidence type="ECO:0000256" key="4">
    <source>
        <dbReference type="ARBA" id="ARBA00023288"/>
    </source>
</evidence>
<keyword evidence="2" id="KW-0723">Serine/threonine-protein kinase</keyword>
<reference evidence="7" key="1">
    <citation type="submission" date="2018-01" db="EMBL/GenBank/DDBJ databases">
        <authorList>
            <person name="Mao J.F."/>
        </authorList>
    </citation>
    <scope>NUCLEOTIDE SEQUENCE</scope>
    <source>
        <strain evidence="7">Huo1</strain>
        <tissue evidence="7">Leaf</tissue>
    </source>
</reference>
<dbReference type="Gene3D" id="1.10.510.10">
    <property type="entry name" value="Transferase(Phosphotransferase) domain 1"/>
    <property type="match status" value="1"/>
</dbReference>
<comment type="subcellular location">
    <subcellularLocation>
        <location evidence="1">Cell membrane</location>
        <topology evidence="1">Lipid-anchor</topology>
    </subcellularLocation>
</comment>
<dbReference type="InterPro" id="IPR001245">
    <property type="entry name" value="Ser-Thr/Tyr_kinase_cat_dom"/>
</dbReference>
<comment type="caution">
    <text evidence="7">The sequence shown here is derived from an EMBL/GenBank/DDBJ whole genome shotgun (WGS) entry which is preliminary data.</text>
</comment>
<proteinExistence type="predicted"/>
<dbReference type="InterPro" id="IPR000719">
    <property type="entry name" value="Prot_kinase_dom"/>
</dbReference>
<evidence type="ECO:0000259" key="6">
    <source>
        <dbReference type="PROSITE" id="PS50011"/>
    </source>
</evidence>
<dbReference type="PANTHER" id="PTHR47985">
    <property type="entry name" value="OS07G0668900 PROTEIN"/>
    <property type="match status" value="1"/>
</dbReference>
<protein>
    <recommendedName>
        <fullName evidence="6">Protein kinase domain-containing protein</fullName>
    </recommendedName>
</protein>
<dbReference type="Proteomes" id="UP000298416">
    <property type="component" value="Unassembled WGS sequence"/>
</dbReference>
<keyword evidence="4" id="KW-0449">Lipoprotein</keyword>
<gene>
    <name evidence="7" type="ORF">SASPL_106240</name>
</gene>
<evidence type="ECO:0000256" key="5">
    <source>
        <dbReference type="SAM" id="MobiDB-lite"/>
    </source>
</evidence>
<feature type="domain" description="Protein kinase" evidence="6">
    <location>
        <begin position="1"/>
        <end position="201"/>
    </location>
</feature>